<dbReference type="SUPFAM" id="SSF55874">
    <property type="entry name" value="ATPase domain of HSP90 chaperone/DNA topoisomerase II/histidine kinase"/>
    <property type="match status" value="1"/>
</dbReference>
<sequence>ARAANEAKGQILANTSHELRTPLGAIIGVLSAFEGTPLTKDQKEMVQIMMRASDIVLAVVNDILDAAKLEAQKLTLVNRTFDLLFLVEETIDIFGEQAGNKRIELILDCDPTSLPKYVKSDPDSIKFTETGEVVLKISMASSNKLITKGIDSRDENNVIGKEKLFMEFVDTGIGIDAVFMTRIWDSFSQEDASTTRLHGGTGLGLSICKHLITINGGEFGVESELGKGSRFWFTWN</sequence>
<comment type="caution">
    <text evidence="3">The sequence shown here is derived from an EMBL/GenBank/DDBJ whole genome shotgun (WGS) entry which is preliminary data.</text>
</comment>
<reference evidence="3" key="1">
    <citation type="submission" date="2021-06" db="EMBL/GenBank/DDBJ databases">
        <authorList>
            <person name="Kallberg Y."/>
            <person name="Tangrot J."/>
            <person name="Rosling A."/>
        </authorList>
    </citation>
    <scope>NUCLEOTIDE SEQUENCE</scope>
    <source>
        <strain evidence="3">CL551</strain>
    </source>
</reference>
<name>A0A9N9J8C9_9GLOM</name>
<dbReference type="InterPro" id="IPR036097">
    <property type="entry name" value="HisK_dim/P_sf"/>
</dbReference>
<dbReference type="SMART" id="SM00387">
    <property type="entry name" value="HATPase_c"/>
    <property type="match status" value="1"/>
</dbReference>
<evidence type="ECO:0000313" key="4">
    <source>
        <dbReference type="Proteomes" id="UP000789342"/>
    </source>
</evidence>
<evidence type="ECO:0000256" key="1">
    <source>
        <dbReference type="ARBA" id="ARBA00022553"/>
    </source>
</evidence>
<dbReference type="OrthoDB" id="60033at2759"/>
<dbReference type="Proteomes" id="UP000789342">
    <property type="component" value="Unassembled WGS sequence"/>
</dbReference>
<dbReference type="PROSITE" id="PS50109">
    <property type="entry name" value="HIS_KIN"/>
    <property type="match status" value="1"/>
</dbReference>
<accession>A0A9N9J8C9</accession>
<dbReference type="InterPro" id="IPR005467">
    <property type="entry name" value="His_kinase_dom"/>
</dbReference>
<dbReference type="InterPro" id="IPR004358">
    <property type="entry name" value="Sig_transdc_His_kin-like_C"/>
</dbReference>
<feature type="non-terminal residue" evidence="3">
    <location>
        <position position="236"/>
    </location>
</feature>
<dbReference type="Pfam" id="PF02518">
    <property type="entry name" value="HATPase_c"/>
    <property type="match status" value="1"/>
</dbReference>
<evidence type="ECO:0000259" key="2">
    <source>
        <dbReference type="PROSITE" id="PS50109"/>
    </source>
</evidence>
<dbReference type="Pfam" id="PF00512">
    <property type="entry name" value="HisKA"/>
    <property type="match status" value="1"/>
</dbReference>
<dbReference type="CDD" id="cd00082">
    <property type="entry name" value="HisKA"/>
    <property type="match status" value="1"/>
</dbReference>
<dbReference type="InterPro" id="IPR003594">
    <property type="entry name" value="HATPase_dom"/>
</dbReference>
<dbReference type="InterPro" id="IPR003661">
    <property type="entry name" value="HisK_dim/P_dom"/>
</dbReference>
<organism evidence="3 4">
    <name type="scientific">Acaulospora morrowiae</name>
    <dbReference type="NCBI Taxonomy" id="94023"/>
    <lineage>
        <taxon>Eukaryota</taxon>
        <taxon>Fungi</taxon>
        <taxon>Fungi incertae sedis</taxon>
        <taxon>Mucoromycota</taxon>
        <taxon>Glomeromycotina</taxon>
        <taxon>Glomeromycetes</taxon>
        <taxon>Diversisporales</taxon>
        <taxon>Acaulosporaceae</taxon>
        <taxon>Acaulospora</taxon>
    </lineage>
</organism>
<dbReference type="EMBL" id="CAJVPV010044232">
    <property type="protein sequence ID" value="CAG8767101.1"/>
    <property type="molecule type" value="Genomic_DNA"/>
</dbReference>
<keyword evidence="1" id="KW-0597">Phosphoprotein</keyword>
<dbReference type="PRINTS" id="PR00344">
    <property type="entry name" value="BCTRLSENSOR"/>
</dbReference>
<dbReference type="Gene3D" id="1.10.287.130">
    <property type="match status" value="1"/>
</dbReference>
<dbReference type="GO" id="GO:0000155">
    <property type="term" value="F:phosphorelay sensor kinase activity"/>
    <property type="evidence" value="ECO:0007669"/>
    <property type="project" value="InterPro"/>
</dbReference>
<dbReference type="Gene3D" id="3.30.565.10">
    <property type="entry name" value="Histidine kinase-like ATPase, C-terminal domain"/>
    <property type="match status" value="1"/>
</dbReference>
<dbReference type="PANTHER" id="PTHR45339:SF5">
    <property type="entry name" value="HISTIDINE KINASE"/>
    <property type="match status" value="1"/>
</dbReference>
<dbReference type="AlphaFoldDB" id="A0A9N9J8C9"/>
<feature type="non-terminal residue" evidence="3">
    <location>
        <position position="1"/>
    </location>
</feature>
<dbReference type="SUPFAM" id="SSF47384">
    <property type="entry name" value="Homodimeric domain of signal transducing histidine kinase"/>
    <property type="match status" value="1"/>
</dbReference>
<dbReference type="InterPro" id="IPR036890">
    <property type="entry name" value="HATPase_C_sf"/>
</dbReference>
<keyword evidence="4" id="KW-1185">Reference proteome</keyword>
<protein>
    <submittedName>
        <fullName evidence="3">4459_t:CDS:1</fullName>
    </submittedName>
</protein>
<evidence type="ECO:0000313" key="3">
    <source>
        <dbReference type="EMBL" id="CAG8767101.1"/>
    </source>
</evidence>
<dbReference type="PANTHER" id="PTHR45339">
    <property type="entry name" value="HYBRID SIGNAL TRANSDUCTION HISTIDINE KINASE J"/>
    <property type="match status" value="1"/>
</dbReference>
<feature type="domain" description="Histidine kinase" evidence="2">
    <location>
        <begin position="14"/>
        <end position="236"/>
    </location>
</feature>
<gene>
    <name evidence="3" type="ORF">AMORRO_LOCUS16355</name>
</gene>
<dbReference type="SMART" id="SM00388">
    <property type="entry name" value="HisKA"/>
    <property type="match status" value="1"/>
</dbReference>
<proteinExistence type="predicted"/>